<feature type="compositionally biased region" description="Low complexity" evidence="1">
    <location>
        <begin position="153"/>
        <end position="164"/>
    </location>
</feature>
<gene>
    <name evidence="4" type="ORF">WJX81_006922</name>
</gene>
<keyword evidence="2" id="KW-1133">Transmembrane helix</keyword>
<dbReference type="GO" id="GO:0072546">
    <property type="term" value="C:EMC complex"/>
    <property type="evidence" value="ECO:0007669"/>
    <property type="project" value="TreeGrafter"/>
</dbReference>
<proteinExistence type="predicted"/>
<dbReference type="InterPro" id="IPR039163">
    <property type="entry name" value="EMC7"/>
</dbReference>
<accession>A0AAW1QX38</accession>
<evidence type="ECO:0008006" key="6">
    <source>
        <dbReference type="Google" id="ProtNLM"/>
    </source>
</evidence>
<feature type="transmembrane region" description="Helical" evidence="2">
    <location>
        <begin position="113"/>
        <end position="134"/>
    </location>
</feature>
<dbReference type="AlphaFoldDB" id="A0AAW1QX38"/>
<organism evidence="4 5">
    <name type="scientific">Elliptochloris bilobata</name>
    <dbReference type="NCBI Taxonomy" id="381761"/>
    <lineage>
        <taxon>Eukaryota</taxon>
        <taxon>Viridiplantae</taxon>
        <taxon>Chlorophyta</taxon>
        <taxon>core chlorophytes</taxon>
        <taxon>Trebouxiophyceae</taxon>
        <taxon>Trebouxiophyceae incertae sedis</taxon>
        <taxon>Elliptochloris clade</taxon>
        <taxon>Elliptochloris</taxon>
    </lineage>
</organism>
<dbReference type="PANTHER" id="PTHR13605">
    <property type="entry name" value="ER MEMBRANE PROTEIN COMPLEX SUBUNIT 7"/>
    <property type="match status" value="1"/>
</dbReference>
<keyword evidence="3" id="KW-0732">Signal</keyword>
<keyword evidence="5" id="KW-1185">Reference proteome</keyword>
<keyword evidence="2" id="KW-0812">Transmembrane</keyword>
<name>A0AAW1QX38_9CHLO</name>
<evidence type="ECO:0000256" key="1">
    <source>
        <dbReference type="SAM" id="MobiDB-lite"/>
    </source>
</evidence>
<evidence type="ECO:0000256" key="3">
    <source>
        <dbReference type="SAM" id="SignalP"/>
    </source>
</evidence>
<protein>
    <recommendedName>
        <fullName evidence="6">ER membrane protein complex subunit 7 beta-sandwich domain-containing protein</fullName>
    </recommendedName>
</protein>
<reference evidence="4 5" key="1">
    <citation type="journal article" date="2024" name="Nat. Commun.">
        <title>Phylogenomics reveals the evolutionary origins of lichenization in chlorophyte algae.</title>
        <authorList>
            <person name="Puginier C."/>
            <person name="Libourel C."/>
            <person name="Otte J."/>
            <person name="Skaloud P."/>
            <person name="Haon M."/>
            <person name="Grisel S."/>
            <person name="Petersen M."/>
            <person name="Berrin J.G."/>
            <person name="Delaux P.M."/>
            <person name="Dal Grande F."/>
            <person name="Keller J."/>
        </authorList>
    </citation>
    <scope>NUCLEOTIDE SEQUENCE [LARGE SCALE GENOMIC DNA]</scope>
    <source>
        <strain evidence="4 5">SAG 245.80</strain>
    </source>
</reference>
<dbReference type="EMBL" id="JALJOU010000068">
    <property type="protein sequence ID" value="KAK9826128.1"/>
    <property type="molecule type" value="Genomic_DNA"/>
</dbReference>
<comment type="caution">
    <text evidence="4">The sequence shown here is derived from an EMBL/GenBank/DDBJ whole genome shotgun (WGS) entry which is preliminary data.</text>
</comment>
<evidence type="ECO:0000313" key="5">
    <source>
        <dbReference type="Proteomes" id="UP001445335"/>
    </source>
</evidence>
<keyword evidence="2" id="KW-0472">Membrane</keyword>
<feature type="chain" id="PRO_5043620859" description="ER membrane protein complex subunit 7 beta-sandwich domain-containing protein" evidence="3">
    <location>
        <begin position="28"/>
        <end position="188"/>
    </location>
</feature>
<dbReference type="PANTHER" id="PTHR13605:SF4">
    <property type="entry name" value="ER MEMBRANE PROTEIN COMPLEX SUBUNIT 7"/>
    <property type="match status" value="1"/>
</dbReference>
<feature type="region of interest" description="Disordered" evidence="1">
    <location>
        <begin position="148"/>
        <end position="188"/>
    </location>
</feature>
<feature type="signal peptide" evidence="3">
    <location>
        <begin position="1"/>
        <end position="27"/>
    </location>
</feature>
<sequence>MACIALPSAWACLALLCGALSCRVASGAGLCDVDGTVKLTDAMDPAGVKLILTTNGSELRYAWPRADNSFVFHHVPAVASYADNPTRRLSQPLLIRPLGPADYFEIRKPFDPIAFIKTPYGLMIGFAIFALFVLPKLKVDPEEYQELLGSGGSAAASTRGSPAPALGPSGARDGPAREGGAVQRRRER</sequence>
<evidence type="ECO:0000313" key="4">
    <source>
        <dbReference type="EMBL" id="KAK9826128.1"/>
    </source>
</evidence>
<dbReference type="Proteomes" id="UP001445335">
    <property type="component" value="Unassembled WGS sequence"/>
</dbReference>
<evidence type="ECO:0000256" key="2">
    <source>
        <dbReference type="SAM" id="Phobius"/>
    </source>
</evidence>